<dbReference type="PANTHER" id="PTHR35894">
    <property type="entry name" value="GENERAL SECRETION PATHWAY PROTEIN A-RELATED"/>
    <property type="match status" value="1"/>
</dbReference>
<accession>A0A0W0ZRM7</accession>
<keyword evidence="3" id="KW-1185">Reference proteome</keyword>
<dbReference type="InterPro" id="IPR027417">
    <property type="entry name" value="P-loop_NTPase"/>
</dbReference>
<evidence type="ECO:0000259" key="1">
    <source>
        <dbReference type="Pfam" id="PF13401"/>
    </source>
</evidence>
<sequence>MSEQSAIENIFLETKGYRRFEEFCDACIEYKYIGICYGSPGVGKTQSAEYYSKHNLILSANPNGYAIEDNIHIPTELSNCATLFYTPIAPLSSLQMLNTLNQDICNFDRVVHAAQTNKRINEQTQLNQEEKEHFIKTLKLSSKNYCKLIIIDETERLNLASLELLRSLYDRKGIAIVFIGMPGLEKRLSRYPQLYSRIGFSHEYKPLSKEEMLFTLEHNWQKLGLNLKSNEFSDHEAMASIMRITNGNFRLLNRLFMQIDRLLRLNQLQHITNEVVLAARECLLIGNT</sequence>
<dbReference type="Proteomes" id="UP000054926">
    <property type="component" value="Unassembled WGS sequence"/>
</dbReference>
<evidence type="ECO:0000313" key="2">
    <source>
        <dbReference type="EMBL" id="KTD71851.1"/>
    </source>
</evidence>
<dbReference type="OrthoDB" id="9801665at2"/>
<dbReference type="InterPro" id="IPR049945">
    <property type="entry name" value="AAA_22"/>
</dbReference>
<dbReference type="Pfam" id="PF13401">
    <property type="entry name" value="AAA_22"/>
    <property type="match status" value="1"/>
</dbReference>
<proteinExistence type="predicted"/>
<dbReference type="PANTHER" id="PTHR35894:SF5">
    <property type="entry name" value="MU-LIKE PROPHAGE FLUMU DNA TRANSPOSITION PROTEIN B"/>
    <property type="match status" value="1"/>
</dbReference>
<reference evidence="2 3" key="1">
    <citation type="submission" date="2015-11" db="EMBL/GenBank/DDBJ databases">
        <title>Genomic analysis of 38 Legionella species identifies large and diverse effector repertoires.</title>
        <authorList>
            <person name="Burstein D."/>
            <person name="Amaro F."/>
            <person name="Zusman T."/>
            <person name="Lifshitz Z."/>
            <person name="Cohen O."/>
            <person name="Gilbert J.A."/>
            <person name="Pupko T."/>
            <person name="Shuman H.A."/>
            <person name="Segal G."/>
        </authorList>
    </citation>
    <scope>NUCLEOTIDE SEQUENCE [LARGE SCALE GENOMIC DNA]</scope>
    <source>
        <strain evidence="2 3">IMVS3376</strain>
    </source>
</reference>
<evidence type="ECO:0000313" key="3">
    <source>
        <dbReference type="Proteomes" id="UP000054926"/>
    </source>
</evidence>
<gene>
    <name evidence="2" type="ORF">Lste_0136</name>
</gene>
<organism evidence="2 3">
    <name type="scientific">Legionella steelei</name>
    <dbReference type="NCBI Taxonomy" id="947033"/>
    <lineage>
        <taxon>Bacteria</taxon>
        <taxon>Pseudomonadati</taxon>
        <taxon>Pseudomonadota</taxon>
        <taxon>Gammaproteobacteria</taxon>
        <taxon>Legionellales</taxon>
        <taxon>Legionellaceae</taxon>
        <taxon>Legionella</taxon>
    </lineage>
</organism>
<comment type="caution">
    <text evidence="2">The sequence shown here is derived from an EMBL/GenBank/DDBJ whole genome shotgun (WGS) entry which is preliminary data.</text>
</comment>
<dbReference type="InterPro" id="IPR052026">
    <property type="entry name" value="ExeA_AAA_ATPase_DNA-bind"/>
</dbReference>
<dbReference type="AlphaFoldDB" id="A0A0W0ZRM7"/>
<dbReference type="STRING" id="947033.Lste_0136"/>
<dbReference type="EMBL" id="LNYY01000001">
    <property type="protein sequence ID" value="KTD71851.1"/>
    <property type="molecule type" value="Genomic_DNA"/>
</dbReference>
<protein>
    <recommendedName>
        <fullName evidence="1">ORC1/DEAH AAA+ ATPase domain-containing protein</fullName>
    </recommendedName>
</protein>
<dbReference type="PATRIC" id="fig|947033.5.peg.147"/>
<name>A0A0W0ZRM7_9GAMM</name>
<feature type="domain" description="ORC1/DEAH AAA+ ATPase" evidence="1">
    <location>
        <begin position="30"/>
        <end position="188"/>
    </location>
</feature>
<dbReference type="SUPFAM" id="SSF52540">
    <property type="entry name" value="P-loop containing nucleoside triphosphate hydrolases"/>
    <property type="match status" value="1"/>
</dbReference>
<dbReference type="Gene3D" id="3.40.50.300">
    <property type="entry name" value="P-loop containing nucleotide triphosphate hydrolases"/>
    <property type="match status" value="1"/>
</dbReference>
<dbReference type="RefSeq" id="WP_058509151.1">
    <property type="nucleotide sequence ID" value="NZ_LNYY01000001.1"/>
</dbReference>
<dbReference type="GO" id="GO:0016887">
    <property type="term" value="F:ATP hydrolysis activity"/>
    <property type="evidence" value="ECO:0007669"/>
    <property type="project" value="InterPro"/>
</dbReference>